<reference evidence="2" key="1">
    <citation type="journal article" date="2019" name="Int. J. Syst. Evol. Microbiol.">
        <title>The Global Catalogue of Microorganisms (GCM) 10K type strain sequencing project: providing services to taxonomists for standard genome sequencing and annotation.</title>
        <authorList>
            <consortium name="The Broad Institute Genomics Platform"/>
            <consortium name="The Broad Institute Genome Sequencing Center for Infectious Disease"/>
            <person name="Wu L."/>
            <person name="Ma J."/>
        </authorList>
    </citation>
    <scope>NUCLEOTIDE SEQUENCE [LARGE SCALE GENOMIC DNA]</scope>
    <source>
        <strain evidence="2">JCM 17939</strain>
    </source>
</reference>
<proteinExistence type="predicted"/>
<name>A0ABP8UNG3_9ACTN</name>
<protein>
    <submittedName>
        <fullName evidence="1">DUF2993 domain-containing protein</fullName>
    </submittedName>
</protein>
<organism evidence="1 2">
    <name type="scientific">Actinoallomurus vinaceus</name>
    <dbReference type="NCBI Taxonomy" id="1080074"/>
    <lineage>
        <taxon>Bacteria</taxon>
        <taxon>Bacillati</taxon>
        <taxon>Actinomycetota</taxon>
        <taxon>Actinomycetes</taxon>
        <taxon>Streptosporangiales</taxon>
        <taxon>Thermomonosporaceae</taxon>
        <taxon>Actinoallomurus</taxon>
    </lineage>
</organism>
<evidence type="ECO:0000313" key="1">
    <source>
        <dbReference type="EMBL" id="GAA4636104.1"/>
    </source>
</evidence>
<comment type="caution">
    <text evidence="1">The sequence shown here is derived from an EMBL/GenBank/DDBJ whole genome shotgun (WGS) entry which is preliminary data.</text>
</comment>
<dbReference type="EMBL" id="BAABHK010000016">
    <property type="protein sequence ID" value="GAA4636104.1"/>
    <property type="molecule type" value="Genomic_DNA"/>
</dbReference>
<evidence type="ECO:0000313" key="2">
    <source>
        <dbReference type="Proteomes" id="UP001501442"/>
    </source>
</evidence>
<accession>A0ABP8UNG3</accession>
<keyword evidence="2" id="KW-1185">Reference proteome</keyword>
<dbReference type="InterPro" id="IPR021373">
    <property type="entry name" value="DUF2993"/>
</dbReference>
<sequence>MRKALVTCLILLVVLGGIFIAGDIIGRRVAQNEIAKNVASQYQLDHTPKVSIKGFPFLTQALDGRYDEIDINVGELTEQGVRLTDTTVALKGVTAPMSDAMHGDASKMVADTATSTATIGYDDVNKQAPNNMKVSAQGSSLQVRGPYTVLGVTRTVTATVTVQPSGRTVRVVPQTVKAGGMAVPVGLVRQAFTFTMPVKGLPLGTRISDVQVKPEGLRVSTTAQNVKLSSLNVH</sequence>
<gene>
    <name evidence="1" type="ORF">GCM10023196_084580</name>
</gene>
<dbReference type="Pfam" id="PF11209">
    <property type="entry name" value="LmeA"/>
    <property type="match status" value="1"/>
</dbReference>
<dbReference type="Proteomes" id="UP001501442">
    <property type="component" value="Unassembled WGS sequence"/>
</dbReference>
<dbReference type="RefSeq" id="WP_345439098.1">
    <property type="nucleotide sequence ID" value="NZ_BAABHK010000016.1"/>
</dbReference>